<dbReference type="AlphaFoldDB" id="A0A5B0LK44"/>
<evidence type="ECO:0000256" key="10">
    <source>
        <dbReference type="SAM" id="MobiDB-lite"/>
    </source>
</evidence>
<comment type="caution">
    <text evidence="11">The sequence shown here is derived from an EMBL/GenBank/DDBJ whole genome shotgun (WGS) entry which is preliminary data.</text>
</comment>
<evidence type="ECO:0000256" key="3">
    <source>
        <dbReference type="ARBA" id="ARBA00022737"/>
    </source>
</evidence>
<evidence type="ECO:0000256" key="1">
    <source>
        <dbReference type="ARBA" id="ARBA00004123"/>
    </source>
</evidence>
<keyword evidence="6" id="KW-0805">Transcription regulation</keyword>
<dbReference type="Proteomes" id="UP000325313">
    <property type="component" value="Unassembled WGS sequence"/>
</dbReference>
<evidence type="ECO:0000256" key="9">
    <source>
        <dbReference type="ARBA" id="ARBA00023242"/>
    </source>
</evidence>
<feature type="region of interest" description="Disordered" evidence="10">
    <location>
        <begin position="222"/>
        <end position="255"/>
    </location>
</feature>
<evidence type="ECO:0000256" key="8">
    <source>
        <dbReference type="ARBA" id="ARBA00023163"/>
    </source>
</evidence>
<comment type="subcellular location">
    <subcellularLocation>
        <location evidence="1">Nucleus</location>
    </subcellularLocation>
</comment>
<sequence>MNQRSNDINSAERQSCDPTIDVCPMSNLEDRSGHCQAPQYSIGEGESGLGNDLANDYYSYQDKAHEPDEIDLDEIEWDPDFDLKNYSAEDVNCWASTLSADKFEHLRMMGPNARTESFQQYAVSNLNQPTQSITQQTLSGNDPLNQPNFTAIETNNNNNNFYQLRVNSWVDNFESNSYNNLDECNSQLEDTLDGSIVFDVGNGLIDGGGFFDDGTFDNGGFDDGGFDDDGFDNGGFDDGSFDDGGFDDGYGSSYY</sequence>
<evidence type="ECO:0000256" key="5">
    <source>
        <dbReference type="ARBA" id="ARBA00022833"/>
    </source>
</evidence>
<evidence type="ECO:0000313" key="11">
    <source>
        <dbReference type="EMBL" id="KAA1064250.1"/>
    </source>
</evidence>
<gene>
    <name evidence="11" type="ORF">PGTUg99_018359</name>
</gene>
<dbReference type="PANTHER" id="PTHR24383">
    <property type="entry name" value="ZINC FINGER PROTEIN"/>
    <property type="match status" value="1"/>
</dbReference>
<organism evidence="11 12">
    <name type="scientific">Puccinia graminis f. sp. tritici</name>
    <dbReference type="NCBI Taxonomy" id="56615"/>
    <lineage>
        <taxon>Eukaryota</taxon>
        <taxon>Fungi</taxon>
        <taxon>Dikarya</taxon>
        <taxon>Basidiomycota</taxon>
        <taxon>Pucciniomycotina</taxon>
        <taxon>Pucciniomycetes</taxon>
        <taxon>Pucciniales</taxon>
        <taxon>Pucciniaceae</taxon>
        <taxon>Puccinia</taxon>
    </lineage>
</organism>
<protein>
    <submittedName>
        <fullName evidence="11">Uncharacterized protein</fullName>
    </submittedName>
</protein>
<evidence type="ECO:0000313" key="12">
    <source>
        <dbReference type="Proteomes" id="UP000325313"/>
    </source>
</evidence>
<dbReference type="EMBL" id="VDEP01000514">
    <property type="protein sequence ID" value="KAA1064250.1"/>
    <property type="molecule type" value="Genomic_DNA"/>
</dbReference>
<keyword evidence="7" id="KW-0238">DNA-binding</keyword>
<proteinExistence type="predicted"/>
<evidence type="ECO:0000256" key="4">
    <source>
        <dbReference type="ARBA" id="ARBA00022771"/>
    </source>
</evidence>
<dbReference type="GO" id="GO:0003677">
    <property type="term" value="F:DNA binding"/>
    <property type="evidence" value="ECO:0007669"/>
    <property type="project" value="UniProtKB-KW"/>
</dbReference>
<keyword evidence="5" id="KW-0862">Zinc</keyword>
<evidence type="ECO:0000256" key="6">
    <source>
        <dbReference type="ARBA" id="ARBA00023015"/>
    </source>
</evidence>
<dbReference type="GO" id="GO:0008270">
    <property type="term" value="F:zinc ion binding"/>
    <property type="evidence" value="ECO:0007669"/>
    <property type="project" value="UniProtKB-KW"/>
</dbReference>
<reference evidence="11 12" key="1">
    <citation type="submission" date="2019-05" db="EMBL/GenBank/DDBJ databases">
        <title>Emergence of the Ug99 lineage of the wheat stem rust pathogen through somatic hybridization.</title>
        <authorList>
            <person name="Li F."/>
            <person name="Upadhyaya N.M."/>
            <person name="Sperschneider J."/>
            <person name="Matny O."/>
            <person name="Nguyen-Phuc H."/>
            <person name="Mago R."/>
            <person name="Raley C."/>
            <person name="Miller M.E."/>
            <person name="Silverstein K.A.T."/>
            <person name="Henningsen E."/>
            <person name="Hirsch C.D."/>
            <person name="Visser B."/>
            <person name="Pretorius Z.A."/>
            <person name="Steffenson B.J."/>
            <person name="Schwessinger B."/>
            <person name="Dodds P.N."/>
            <person name="Figueroa M."/>
        </authorList>
    </citation>
    <scope>NUCLEOTIDE SEQUENCE [LARGE SCALE GENOMIC DNA]</scope>
    <source>
        <strain evidence="11 12">Ug99</strain>
    </source>
</reference>
<evidence type="ECO:0000256" key="2">
    <source>
        <dbReference type="ARBA" id="ARBA00022723"/>
    </source>
</evidence>
<accession>A0A5B0LK44</accession>
<keyword evidence="4" id="KW-0863">Zinc-finger</keyword>
<evidence type="ECO:0000256" key="7">
    <source>
        <dbReference type="ARBA" id="ARBA00023125"/>
    </source>
</evidence>
<dbReference type="GO" id="GO:0005634">
    <property type="term" value="C:nucleus"/>
    <property type="evidence" value="ECO:0007669"/>
    <property type="project" value="UniProtKB-SubCell"/>
</dbReference>
<dbReference type="PANTHER" id="PTHR24383:SF20">
    <property type="entry name" value="C2H2-TYPE DOMAIN-CONTAINING PROTEIN"/>
    <property type="match status" value="1"/>
</dbReference>
<keyword evidence="2" id="KW-0479">Metal-binding</keyword>
<keyword evidence="8" id="KW-0804">Transcription</keyword>
<name>A0A5B0LK44_PUCGR</name>
<keyword evidence="9" id="KW-0539">Nucleus</keyword>
<keyword evidence="3" id="KW-0677">Repeat</keyword>